<dbReference type="OrthoDB" id="3608473at2"/>
<protein>
    <submittedName>
        <fullName evidence="8">RNA polymerase sigma-70 factor, ECF subfamily</fullName>
    </submittedName>
</protein>
<dbReference type="Gene3D" id="1.10.10.10">
    <property type="entry name" value="Winged helix-like DNA-binding domain superfamily/Winged helix DNA-binding domain"/>
    <property type="match status" value="1"/>
</dbReference>
<proteinExistence type="inferred from homology"/>
<evidence type="ECO:0000259" key="6">
    <source>
        <dbReference type="Pfam" id="PF04542"/>
    </source>
</evidence>
<gene>
    <name evidence="8" type="ORF">SAMN06265355_1313</name>
</gene>
<feature type="domain" description="RNA polymerase sigma-70 region 2" evidence="6">
    <location>
        <begin position="23"/>
        <end position="82"/>
    </location>
</feature>
<dbReference type="RefSeq" id="WP_089316956.1">
    <property type="nucleotide sequence ID" value="NZ_FZNP01000031.1"/>
</dbReference>
<evidence type="ECO:0000313" key="8">
    <source>
        <dbReference type="EMBL" id="SNS80130.1"/>
    </source>
</evidence>
<organism evidence="8 9">
    <name type="scientific">Actinomadura mexicana</name>
    <dbReference type="NCBI Taxonomy" id="134959"/>
    <lineage>
        <taxon>Bacteria</taxon>
        <taxon>Bacillati</taxon>
        <taxon>Actinomycetota</taxon>
        <taxon>Actinomycetes</taxon>
        <taxon>Streptosporangiales</taxon>
        <taxon>Thermomonosporaceae</taxon>
        <taxon>Actinomadura</taxon>
    </lineage>
</organism>
<evidence type="ECO:0000256" key="5">
    <source>
        <dbReference type="ARBA" id="ARBA00023163"/>
    </source>
</evidence>
<dbReference type="PANTHER" id="PTHR43133:SF8">
    <property type="entry name" value="RNA POLYMERASE SIGMA FACTOR HI_1459-RELATED"/>
    <property type="match status" value="1"/>
</dbReference>
<dbReference type="AlphaFoldDB" id="A0A239HFM2"/>
<reference evidence="9" key="1">
    <citation type="submission" date="2017-06" db="EMBL/GenBank/DDBJ databases">
        <authorList>
            <person name="Varghese N."/>
            <person name="Submissions S."/>
        </authorList>
    </citation>
    <scope>NUCLEOTIDE SEQUENCE [LARGE SCALE GENOMIC DNA]</scope>
    <source>
        <strain evidence="9">DSM 44485</strain>
    </source>
</reference>
<dbReference type="Proteomes" id="UP000198420">
    <property type="component" value="Unassembled WGS sequence"/>
</dbReference>
<dbReference type="EMBL" id="FZNP01000031">
    <property type="protein sequence ID" value="SNS80130.1"/>
    <property type="molecule type" value="Genomic_DNA"/>
</dbReference>
<name>A0A239HFM2_9ACTN</name>
<keyword evidence="2" id="KW-0805">Transcription regulation</keyword>
<dbReference type="InterPro" id="IPR007627">
    <property type="entry name" value="RNA_pol_sigma70_r2"/>
</dbReference>
<dbReference type="PANTHER" id="PTHR43133">
    <property type="entry name" value="RNA POLYMERASE ECF-TYPE SIGMA FACTO"/>
    <property type="match status" value="1"/>
</dbReference>
<dbReference type="GO" id="GO:0006352">
    <property type="term" value="P:DNA-templated transcription initiation"/>
    <property type="evidence" value="ECO:0007669"/>
    <property type="project" value="InterPro"/>
</dbReference>
<dbReference type="CDD" id="cd06171">
    <property type="entry name" value="Sigma70_r4"/>
    <property type="match status" value="1"/>
</dbReference>
<dbReference type="Pfam" id="PF08281">
    <property type="entry name" value="Sigma70_r4_2"/>
    <property type="match status" value="1"/>
</dbReference>
<dbReference type="InterPro" id="IPR036388">
    <property type="entry name" value="WH-like_DNA-bd_sf"/>
</dbReference>
<evidence type="ECO:0000256" key="1">
    <source>
        <dbReference type="ARBA" id="ARBA00010641"/>
    </source>
</evidence>
<evidence type="ECO:0000313" key="9">
    <source>
        <dbReference type="Proteomes" id="UP000198420"/>
    </source>
</evidence>
<keyword evidence="9" id="KW-1185">Reference proteome</keyword>
<dbReference type="InterPro" id="IPR013324">
    <property type="entry name" value="RNA_pol_sigma_r3/r4-like"/>
</dbReference>
<sequence length="171" mass="19559">MSAEAHAEPPLHEDLDAQYGKLIEKQWPKLLALCLAYGRSRPEAEDIVQEAFLRFHERRASIERPAPYLRVTVARLLARPVRERPRSEVGAATAADRCGIDDFLGHHLTRTALEQLPVRQREVFAHDFIGYFTIAEIAEALGIEPATVRSNLRFAKARLRTWWAEHGEELR</sequence>
<dbReference type="GO" id="GO:0003677">
    <property type="term" value="F:DNA binding"/>
    <property type="evidence" value="ECO:0007669"/>
    <property type="project" value="UniProtKB-KW"/>
</dbReference>
<evidence type="ECO:0000256" key="3">
    <source>
        <dbReference type="ARBA" id="ARBA00023082"/>
    </source>
</evidence>
<keyword evidence="5" id="KW-0804">Transcription</keyword>
<evidence type="ECO:0000256" key="4">
    <source>
        <dbReference type="ARBA" id="ARBA00023125"/>
    </source>
</evidence>
<feature type="domain" description="RNA polymerase sigma factor 70 region 4 type 2" evidence="7">
    <location>
        <begin position="110"/>
        <end position="159"/>
    </location>
</feature>
<keyword evidence="3" id="KW-0731">Sigma factor</keyword>
<dbReference type="GO" id="GO:0016987">
    <property type="term" value="F:sigma factor activity"/>
    <property type="evidence" value="ECO:0007669"/>
    <property type="project" value="UniProtKB-KW"/>
</dbReference>
<dbReference type="SUPFAM" id="SSF88946">
    <property type="entry name" value="Sigma2 domain of RNA polymerase sigma factors"/>
    <property type="match status" value="1"/>
</dbReference>
<evidence type="ECO:0000256" key="2">
    <source>
        <dbReference type="ARBA" id="ARBA00023015"/>
    </source>
</evidence>
<accession>A0A239HFM2</accession>
<dbReference type="Gene3D" id="1.10.1740.10">
    <property type="match status" value="1"/>
</dbReference>
<dbReference type="InterPro" id="IPR013325">
    <property type="entry name" value="RNA_pol_sigma_r2"/>
</dbReference>
<dbReference type="InterPro" id="IPR013249">
    <property type="entry name" value="RNA_pol_sigma70_r4_t2"/>
</dbReference>
<dbReference type="Pfam" id="PF04542">
    <property type="entry name" value="Sigma70_r2"/>
    <property type="match status" value="1"/>
</dbReference>
<dbReference type="InterPro" id="IPR039425">
    <property type="entry name" value="RNA_pol_sigma-70-like"/>
</dbReference>
<evidence type="ECO:0000259" key="7">
    <source>
        <dbReference type="Pfam" id="PF08281"/>
    </source>
</evidence>
<keyword evidence="4" id="KW-0238">DNA-binding</keyword>
<comment type="similarity">
    <text evidence="1">Belongs to the sigma-70 factor family. ECF subfamily.</text>
</comment>
<dbReference type="SUPFAM" id="SSF88659">
    <property type="entry name" value="Sigma3 and sigma4 domains of RNA polymerase sigma factors"/>
    <property type="match status" value="1"/>
</dbReference>